<dbReference type="Gene3D" id="3.30.565.10">
    <property type="entry name" value="Histidine kinase-like ATPase, C-terminal domain"/>
    <property type="match status" value="1"/>
</dbReference>
<comment type="catalytic activity">
    <reaction evidence="1">
        <text>ATP + protein L-histidine = ADP + protein N-phospho-L-histidine.</text>
        <dbReference type="EC" id="2.7.13.3"/>
    </reaction>
</comment>
<dbReference type="Pfam" id="PF12833">
    <property type="entry name" value="HTH_18"/>
    <property type="match status" value="1"/>
</dbReference>
<keyword evidence="4" id="KW-0805">Transcription regulation</keyword>
<dbReference type="SUPFAM" id="SSF47384">
    <property type="entry name" value="Homodimeric domain of signal transducing histidine kinase"/>
    <property type="match status" value="1"/>
</dbReference>
<evidence type="ECO:0000259" key="10">
    <source>
        <dbReference type="PROSITE" id="PS50110"/>
    </source>
</evidence>
<evidence type="ECO:0000259" key="8">
    <source>
        <dbReference type="PROSITE" id="PS01124"/>
    </source>
</evidence>
<dbReference type="SUPFAM" id="SSF52172">
    <property type="entry name" value="CheY-like"/>
    <property type="match status" value="1"/>
</dbReference>
<dbReference type="InterPro" id="IPR036890">
    <property type="entry name" value="HATPase_C_sf"/>
</dbReference>
<evidence type="ECO:0000259" key="9">
    <source>
        <dbReference type="PROSITE" id="PS50109"/>
    </source>
</evidence>
<dbReference type="PROSITE" id="PS50110">
    <property type="entry name" value="RESPONSE_REGULATORY"/>
    <property type="match status" value="1"/>
</dbReference>
<dbReference type="InterPro" id="IPR009057">
    <property type="entry name" value="Homeodomain-like_sf"/>
</dbReference>
<feature type="domain" description="Response regulatory" evidence="10">
    <location>
        <begin position="1104"/>
        <end position="1219"/>
    </location>
</feature>
<feature type="signal peptide" evidence="7">
    <location>
        <begin position="1"/>
        <end position="21"/>
    </location>
</feature>
<dbReference type="Pfam" id="PF00512">
    <property type="entry name" value="HisKA"/>
    <property type="match status" value="1"/>
</dbReference>
<protein>
    <recommendedName>
        <fullName evidence="2">histidine kinase</fullName>
        <ecNumber evidence="2">2.7.13.3</ecNumber>
    </recommendedName>
</protein>
<gene>
    <name evidence="11" type="ORF">SAMN05421747_10360</name>
</gene>
<dbReference type="RefSeq" id="WP_090971822.1">
    <property type="nucleotide sequence ID" value="NZ_FOLL01000003.1"/>
</dbReference>
<dbReference type="GO" id="GO:0043565">
    <property type="term" value="F:sequence-specific DNA binding"/>
    <property type="evidence" value="ECO:0007669"/>
    <property type="project" value="InterPro"/>
</dbReference>
<dbReference type="SUPFAM" id="SSF46689">
    <property type="entry name" value="Homeodomain-like"/>
    <property type="match status" value="1"/>
</dbReference>
<dbReference type="InterPro" id="IPR003594">
    <property type="entry name" value="HATPase_dom"/>
</dbReference>
<dbReference type="InterPro" id="IPR015943">
    <property type="entry name" value="WD40/YVTN_repeat-like_dom_sf"/>
</dbReference>
<keyword evidence="5" id="KW-0804">Transcription</keyword>
<dbReference type="Proteomes" id="UP000199577">
    <property type="component" value="Unassembled WGS sequence"/>
</dbReference>
<dbReference type="CDD" id="cd17574">
    <property type="entry name" value="REC_OmpR"/>
    <property type="match status" value="1"/>
</dbReference>
<dbReference type="PANTHER" id="PTHR43547">
    <property type="entry name" value="TWO-COMPONENT HISTIDINE KINASE"/>
    <property type="match status" value="1"/>
</dbReference>
<dbReference type="Gene3D" id="1.10.287.130">
    <property type="match status" value="1"/>
</dbReference>
<sequence>MKACFSAILLFSGLYAKIALAQHSEGIPDDFKFKHFTSANGLSQRSVMAILQDKKGYLWFGTRDGLNRFDGNKFIVYRHYSTDSTSLSNNNIHVIYEDSYGNLWVGTHIGLNKYNPKTDNFIRYGNTDLQPRPADHIIRGIAQVSTDLLWAATDNGILQINLKTDETKRIKKLDDNPQSLSDNKTRYFLKTDNDNVWICNTRYIDVYNLRQKTFRRIDYPKKNSSEIHLNDLPTLYVDQKKTMWLGYEKGLAVFDSETGSFVDFEFQNKKPITSAVRSICEDLDGNLWIGSYSGLYILNAERAELRHIVHDEDNSASLSQNSIYKIIRDSRGDMWLGTWADGLNYYNRDNGAFKQFSFGNTHNKLNYRVVSGIAEDANGNLWIGTEGGGLNFYDKKTKKFTYYKNDPADKYSLSANNVKSVIIDHNQHIWIGIHDGGLNFLDPSRKPFKFQRIDFSDENNLSLKAYKVLTLLEDRQGNIWIGTLTGGLIFYDVHTKQLSKIDKDIKSIMSIEQSENPDVLLLGGDNGLETINILTKERNQLPLKTDLHTPPLNVNCIFVDNFNNYWIGTEGQGVFMYDPKRKKTVAYGVKEGLPNDIIYGILSDNNGNIWMSTNNGLSRLNITSNDIKNYNQADGLQGNEFNYGSFYKTKDNRLLFGGTNGLTYFDPNDIRKNSFTPTIDITRIAVNNAPYAKITDAVSRIALKHNENNFSIDFTALSYMQPEKNEFAYMLEGYDRKWNYVGNQRTAIYTNIEAGNYVFRVRGANNDGVWNETGDSIAIRVLPAPWRTWWAYCFYLVTLGGVFLYIRKLMLLRIKERKEKEKSDQINQLRLSLFTDVSHEFRTPLTLIVGPLEKMVGQRLGDGYIRQQHEIMLKNAKMLLQLINQILDFRKSEVGKLALRASKNNIVPFVADIKKSFDALAEKKGINYQLITGDSDIQVWFDKSKLKNILFNLLANAFKFSDDHSEVTIHLSTTSKKRDSHPATYVEIGVTNFGPVIPEGQIRRIFDPFHQLDHGKMNLGSGIGLTLTKRLVELHKGEITVKSSITGGTRFDVLLPLGRDHLSKNECFEDSEDSFDGDSFIFDAPIEKPENPPAATSHDEALQNLLIVEDNVDLLNFIKEIFINKYNIFIAQNGEQAIAIAREQGIDLIISDIQMPVMNGFELCHNIKTTLLTSHIPVILLTAKTSPVHQEKGYLVGADAYITKPFDANILAIRATNLLNTRANLIRKFKQDVILEPKNLTITSPDEQFLKNAIAIVEQHITDPDFNASVFIDQMNMSRTVIYTKLKALTGQNISTFIRTIRLKKAGLMIVQTDLNISQIAYEVGFNDLKYFRDSFKELFKMTPTEYKKRSVKEKRP</sequence>
<keyword evidence="12" id="KW-1185">Reference proteome</keyword>
<accession>A0A1I1FN43</accession>
<dbReference type="SUPFAM" id="SSF55874">
    <property type="entry name" value="ATPase domain of HSP90 chaperone/DNA topoisomerase II/histidine kinase"/>
    <property type="match status" value="1"/>
</dbReference>
<dbReference type="SMART" id="SM00388">
    <property type="entry name" value="HisKA"/>
    <property type="match status" value="1"/>
</dbReference>
<dbReference type="EMBL" id="FOLL01000003">
    <property type="protein sequence ID" value="SFC00711.1"/>
    <property type="molecule type" value="Genomic_DNA"/>
</dbReference>
<dbReference type="PRINTS" id="PR00344">
    <property type="entry name" value="BCTRLSENSOR"/>
</dbReference>
<evidence type="ECO:0000256" key="6">
    <source>
        <dbReference type="PROSITE-ProRule" id="PRU00169"/>
    </source>
</evidence>
<dbReference type="InterPro" id="IPR036097">
    <property type="entry name" value="HisK_dim/P_sf"/>
</dbReference>
<dbReference type="SUPFAM" id="SSF50998">
    <property type="entry name" value="Quinoprotein alcohol dehydrogenase-like"/>
    <property type="match status" value="2"/>
</dbReference>
<dbReference type="Pfam" id="PF02518">
    <property type="entry name" value="HATPase_c"/>
    <property type="match status" value="1"/>
</dbReference>
<dbReference type="SMART" id="SM00342">
    <property type="entry name" value="HTH_ARAC"/>
    <property type="match status" value="1"/>
</dbReference>
<evidence type="ECO:0000256" key="4">
    <source>
        <dbReference type="ARBA" id="ARBA00023015"/>
    </source>
</evidence>
<dbReference type="InterPro" id="IPR011110">
    <property type="entry name" value="Reg_prop"/>
</dbReference>
<dbReference type="InterPro" id="IPR004358">
    <property type="entry name" value="Sig_transdc_His_kin-like_C"/>
</dbReference>
<dbReference type="Pfam" id="PF00072">
    <property type="entry name" value="Response_reg"/>
    <property type="match status" value="1"/>
</dbReference>
<dbReference type="InterPro" id="IPR011123">
    <property type="entry name" value="Y_Y_Y"/>
</dbReference>
<dbReference type="Gene3D" id="3.40.50.2300">
    <property type="match status" value="1"/>
</dbReference>
<dbReference type="Gene3D" id="2.130.10.10">
    <property type="entry name" value="YVTN repeat-like/Quinoprotein amine dehydrogenase"/>
    <property type="match status" value="2"/>
</dbReference>
<dbReference type="InterPro" id="IPR018060">
    <property type="entry name" value="HTH_AraC"/>
</dbReference>
<feature type="domain" description="Histidine kinase" evidence="9">
    <location>
        <begin position="836"/>
        <end position="1059"/>
    </location>
</feature>
<proteinExistence type="predicted"/>
<dbReference type="PANTHER" id="PTHR43547:SF2">
    <property type="entry name" value="HYBRID SIGNAL TRANSDUCTION HISTIDINE KINASE C"/>
    <property type="match status" value="1"/>
</dbReference>
<evidence type="ECO:0000256" key="7">
    <source>
        <dbReference type="SAM" id="SignalP"/>
    </source>
</evidence>
<keyword evidence="7" id="KW-0732">Signal</keyword>
<dbReference type="PROSITE" id="PS50109">
    <property type="entry name" value="HIS_KIN"/>
    <property type="match status" value="1"/>
</dbReference>
<evidence type="ECO:0000256" key="5">
    <source>
        <dbReference type="ARBA" id="ARBA00023163"/>
    </source>
</evidence>
<dbReference type="Gene3D" id="2.60.40.10">
    <property type="entry name" value="Immunoglobulins"/>
    <property type="match status" value="1"/>
</dbReference>
<dbReference type="InterPro" id="IPR001789">
    <property type="entry name" value="Sig_transdc_resp-reg_receiver"/>
</dbReference>
<dbReference type="PROSITE" id="PS01124">
    <property type="entry name" value="HTH_ARAC_FAMILY_2"/>
    <property type="match status" value="1"/>
</dbReference>
<dbReference type="Pfam" id="PF07494">
    <property type="entry name" value="Reg_prop"/>
    <property type="match status" value="6"/>
</dbReference>
<dbReference type="Gene3D" id="1.10.10.60">
    <property type="entry name" value="Homeodomain-like"/>
    <property type="match status" value="1"/>
</dbReference>
<dbReference type="InterPro" id="IPR005467">
    <property type="entry name" value="His_kinase_dom"/>
</dbReference>
<dbReference type="STRING" id="623281.SAMN05421747_10360"/>
<evidence type="ECO:0000313" key="12">
    <source>
        <dbReference type="Proteomes" id="UP000199577"/>
    </source>
</evidence>
<dbReference type="InterPro" id="IPR013783">
    <property type="entry name" value="Ig-like_fold"/>
</dbReference>
<dbReference type="InterPro" id="IPR003661">
    <property type="entry name" value="HisK_dim/P_dom"/>
</dbReference>
<dbReference type="GO" id="GO:0003700">
    <property type="term" value="F:DNA-binding transcription factor activity"/>
    <property type="evidence" value="ECO:0007669"/>
    <property type="project" value="InterPro"/>
</dbReference>
<feature type="domain" description="HTH araC/xylS-type" evidence="8">
    <location>
        <begin position="1251"/>
        <end position="1350"/>
    </location>
</feature>
<evidence type="ECO:0000256" key="2">
    <source>
        <dbReference type="ARBA" id="ARBA00012438"/>
    </source>
</evidence>
<feature type="modified residue" description="4-aspartylphosphate" evidence="6">
    <location>
        <position position="1152"/>
    </location>
</feature>
<dbReference type="OrthoDB" id="9809670at2"/>
<dbReference type="Pfam" id="PF07495">
    <property type="entry name" value="Y_Y_Y"/>
    <property type="match status" value="1"/>
</dbReference>
<reference evidence="11 12" key="1">
    <citation type="submission" date="2016-10" db="EMBL/GenBank/DDBJ databases">
        <authorList>
            <person name="de Groot N.N."/>
        </authorList>
    </citation>
    <scope>NUCLEOTIDE SEQUENCE [LARGE SCALE GENOMIC DNA]</scope>
    <source>
        <strain evidence="11 12">DSM 22900</strain>
    </source>
</reference>
<dbReference type="InterPro" id="IPR011047">
    <property type="entry name" value="Quinoprotein_ADH-like_sf"/>
</dbReference>
<evidence type="ECO:0000313" key="11">
    <source>
        <dbReference type="EMBL" id="SFC00711.1"/>
    </source>
</evidence>
<dbReference type="EC" id="2.7.13.3" evidence="2"/>
<dbReference type="SMART" id="SM00387">
    <property type="entry name" value="HATPase_c"/>
    <property type="match status" value="1"/>
</dbReference>
<name>A0A1I1FN43_9SPHI</name>
<dbReference type="GO" id="GO:0000155">
    <property type="term" value="F:phosphorelay sensor kinase activity"/>
    <property type="evidence" value="ECO:0007669"/>
    <property type="project" value="InterPro"/>
</dbReference>
<dbReference type="InterPro" id="IPR011006">
    <property type="entry name" value="CheY-like_superfamily"/>
</dbReference>
<dbReference type="SMART" id="SM00448">
    <property type="entry name" value="REC"/>
    <property type="match status" value="1"/>
</dbReference>
<dbReference type="CDD" id="cd00082">
    <property type="entry name" value="HisKA"/>
    <property type="match status" value="1"/>
</dbReference>
<evidence type="ECO:0000256" key="1">
    <source>
        <dbReference type="ARBA" id="ARBA00000085"/>
    </source>
</evidence>
<evidence type="ECO:0000256" key="3">
    <source>
        <dbReference type="ARBA" id="ARBA00022553"/>
    </source>
</evidence>
<organism evidence="11 12">
    <name type="scientific">Parapedobacter composti</name>
    <dbReference type="NCBI Taxonomy" id="623281"/>
    <lineage>
        <taxon>Bacteria</taxon>
        <taxon>Pseudomonadati</taxon>
        <taxon>Bacteroidota</taxon>
        <taxon>Sphingobacteriia</taxon>
        <taxon>Sphingobacteriales</taxon>
        <taxon>Sphingobacteriaceae</taxon>
        <taxon>Parapedobacter</taxon>
    </lineage>
</organism>
<keyword evidence="3 6" id="KW-0597">Phosphoprotein</keyword>
<feature type="chain" id="PRO_5011629446" description="histidine kinase" evidence="7">
    <location>
        <begin position="22"/>
        <end position="1357"/>
    </location>
</feature>